<evidence type="ECO:0000256" key="3">
    <source>
        <dbReference type="ARBA" id="ARBA00022837"/>
    </source>
</evidence>
<dbReference type="GO" id="GO:0008013">
    <property type="term" value="F:beta-catenin binding"/>
    <property type="evidence" value="ECO:0007669"/>
    <property type="project" value="TreeGrafter"/>
</dbReference>
<dbReference type="InterPro" id="IPR011460">
    <property type="entry name" value="Lcl_C"/>
</dbReference>
<proteinExistence type="predicted"/>
<dbReference type="Gene3D" id="2.60.40.10">
    <property type="entry name" value="Immunoglobulins"/>
    <property type="match status" value="2"/>
</dbReference>
<sequence length="1741" mass="189270">EALNLVDLNRHVNSYKQSIESGRGVIVVAHSQGNFFTNKAYQLLTPWMRSYFQIIGVASPAASVAGGGPRISFDNDMVARLSLSFDTIENPNRTFIDIAWTTFHGFAYYMGEALSGSNPPIATNVARVLIENAILNGVNTHQSAESQWKKVNDVGCLCSEKRITIAHKFDSNLDSNMAGQAVYEFDDDGKVYPVSGDYVFAQLGGSVLESGGVGDVCYVLKDESSVVLGEISGGNAISNLPSGIFTAQLSWEQPDVRLSMSNSLMSNSATGCGVTALGSGGKTLRSVYPGTYPISVAATDYEALSDETFSDLIKLNVNISTRDGSISNQSEFLVTNASQYPSLGSGGKVADILITRPAPNRPPKVAFIPRLPTVDDAGGYGYSRPYGCGSNGCGAGAGVWYGGYYGGGGVSGLSTVISMPVTYEKPKLCQPKKSCGCLPCEFSILSYLNQAKLGPISGGRIILYKATEAHKVDKEILFEGLTTVSNEIDKAGIILLPVPRPGDLPQTTEEVRLMQGILNYEGDFVLELSGGVDIDRDDNLVVDDQFTPVNGKLRLILSKESLLNNDFKINILTEVAYQLSKDLLGENYDKARVQSRLDDIAKRILIDKLYPDAEQPLGRNDLFYWVPAAHKNWLLKDYDSWLEPMVDKVYLGQDLYTDAYEYVYGKAVSETVPLLQSQWFPVSEDVASGTAIGNIKLIHMGGSEITHYVLLNDENEPSTRFSIDALGVVTLNEGVTLDYETDKIYQLQLMAVNTLGESKPVTLVILVTNVLDSIEDTGFSGGLIPENASAGDVIGRITFNDAGEPIERVEVGGADATWFSVDTDGSIRLTELAELDYESKNTAAITVQAFNALGSSRVIPLSFEISDTADDAPLVKHLSVSLSEDAVAGDEVGQVIIESNAPLQSVSLTGSGAEAFTIDLNGFIRVSDVAQLDYESRINYVLSVVAEDTLGEVRRGTVLIKIDNEIDVPKLTRTVLRVLENSAVDTVVGSVLVDNAGLSPIAQFTLSGEGSEHFAIDALGEITLLSEGLSRSDNLFFDLMATATNANGDSLPVFVVVYLDTQRPILGVLRSYSYENAPAGTPVGQVPLASTGADITALRIEGAGSENFNIDLNRNVTVADGASFDFETLTEYVLTVIATNRFGESDPVPLYIQVGDVADTIRIEGAAFSIHEDTLPLSVVGQINVLSLGGQTLSQFVLSGVGSEYFRVDESGTIRTTEMANFNQNIASSYQLLVVAQDSQGSQSNKVALNISVINPLTDVTPPEIHFDARWTKVFEIFMVDYDGESSSIAMWKDLPTEVNVTDNVDSLADDFSVTVTKNGEPYVDAGANESLPQDLVDIGKPSVYVFTYTAIDSSGNQAQAVRTVKVLDVTPPVIWLAHKPPWLGHDWLTTDGYAKVPHYRLIQREVFIDEVSVRDNSAEDIVINQRIYFTPLNQPETLVNAVNTDLIGSYRIEYSAVDSSGNQAQQAVRYVMVAELSIEPFNLNDTGILFSGNFPEGNNLDCVGDEVAGQDCATGLDTFVGFQFTKLDANGVPLEDQSLSYDEQPWQCVLDKHSNLMWEVKDDSAQFTSLHSVNDTFTWYDAKEAVLLKEVRTLGGLGLRLRAGDYHSGDEAWKEELNNSCTGYDSSDVSSYCNTEAFLARVNASNDGKGLCGFSDWRLPSLNELLSIVDYGQSQTVISPDYFPNTWGLKSLDSHHFWSSERYFRQTSRALEFKSLDFKTGVYNRFGKNTVKSKLVRDTK</sequence>
<dbReference type="PANTHER" id="PTHR24027:SF438">
    <property type="entry name" value="CADHERIN 23"/>
    <property type="match status" value="1"/>
</dbReference>
<accession>A0A3B0WBK3</accession>
<dbReference type="InterPro" id="IPR013783">
    <property type="entry name" value="Ig-like_fold"/>
</dbReference>
<dbReference type="GO" id="GO:0016342">
    <property type="term" value="C:catenin complex"/>
    <property type="evidence" value="ECO:0007669"/>
    <property type="project" value="TreeGrafter"/>
</dbReference>
<dbReference type="GO" id="GO:0045296">
    <property type="term" value="F:cadherin binding"/>
    <property type="evidence" value="ECO:0007669"/>
    <property type="project" value="TreeGrafter"/>
</dbReference>
<feature type="domain" description="Cadherin" evidence="5">
    <location>
        <begin position="1075"/>
        <end position="1168"/>
    </location>
</feature>
<dbReference type="EMBL" id="UOFB01000373">
    <property type="protein sequence ID" value="VAW49703.1"/>
    <property type="molecule type" value="Genomic_DNA"/>
</dbReference>
<keyword evidence="4" id="KW-0472">Membrane</keyword>
<dbReference type="GO" id="GO:0005509">
    <property type="term" value="F:calcium ion binding"/>
    <property type="evidence" value="ECO:0007669"/>
    <property type="project" value="InterPro"/>
</dbReference>
<dbReference type="PANTHER" id="PTHR24027">
    <property type="entry name" value="CADHERIN-23"/>
    <property type="match status" value="1"/>
</dbReference>
<dbReference type="InterPro" id="IPR002126">
    <property type="entry name" value="Cadherin-like_dom"/>
</dbReference>
<protein>
    <recommendedName>
        <fullName evidence="5">Cadherin domain-containing protein</fullName>
    </recommendedName>
</protein>
<dbReference type="CDD" id="cd11304">
    <property type="entry name" value="Cadherin_repeat"/>
    <property type="match status" value="6"/>
</dbReference>
<evidence type="ECO:0000259" key="5">
    <source>
        <dbReference type="PROSITE" id="PS50268"/>
    </source>
</evidence>
<dbReference type="Pfam" id="PF07603">
    <property type="entry name" value="Lcl_C"/>
    <property type="match status" value="1"/>
</dbReference>
<feature type="domain" description="Cadherin" evidence="5">
    <location>
        <begin position="682"/>
        <end position="787"/>
    </location>
</feature>
<dbReference type="SUPFAM" id="SSF49313">
    <property type="entry name" value="Cadherin-like"/>
    <property type="match status" value="6"/>
</dbReference>
<dbReference type="GO" id="GO:0016477">
    <property type="term" value="P:cell migration"/>
    <property type="evidence" value="ECO:0007669"/>
    <property type="project" value="TreeGrafter"/>
</dbReference>
<organism evidence="6">
    <name type="scientific">hydrothermal vent metagenome</name>
    <dbReference type="NCBI Taxonomy" id="652676"/>
    <lineage>
        <taxon>unclassified sequences</taxon>
        <taxon>metagenomes</taxon>
        <taxon>ecological metagenomes</taxon>
    </lineage>
</organism>
<feature type="non-terminal residue" evidence="6">
    <location>
        <position position="1"/>
    </location>
</feature>
<evidence type="ECO:0000256" key="4">
    <source>
        <dbReference type="ARBA" id="ARBA00023136"/>
    </source>
</evidence>
<gene>
    <name evidence="6" type="ORF">MNBD_GAMMA04-1513</name>
</gene>
<feature type="domain" description="Cadherin" evidence="5">
    <location>
        <begin position="784"/>
        <end position="875"/>
    </location>
</feature>
<reference evidence="6" key="1">
    <citation type="submission" date="2018-06" db="EMBL/GenBank/DDBJ databases">
        <authorList>
            <person name="Zhirakovskaya E."/>
        </authorList>
    </citation>
    <scope>NUCLEOTIDE SEQUENCE</scope>
</reference>
<dbReference type="GO" id="GO:0007156">
    <property type="term" value="P:homophilic cell adhesion via plasma membrane adhesion molecules"/>
    <property type="evidence" value="ECO:0007669"/>
    <property type="project" value="InterPro"/>
</dbReference>
<evidence type="ECO:0000313" key="6">
    <source>
        <dbReference type="EMBL" id="VAW49703.1"/>
    </source>
</evidence>
<keyword evidence="3" id="KW-0106">Calcium</keyword>
<evidence type="ECO:0000256" key="1">
    <source>
        <dbReference type="ARBA" id="ARBA00004370"/>
    </source>
</evidence>
<dbReference type="PROSITE" id="PS50268">
    <property type="entry name" value="CADHERIN_2"/>
    <property type="match status" value="3"/>
</dbReference>
<comment type="subcellular location">
    <subcellularLocation>
        <location evidence="1">Membrane</location>
    </subcellularLocation>
</comment>
<name>A0A3B0WBK3_9ZZZZ</name>
<dbReference type="InterPro" id="IPR039808">
    <property type="entry name" value="Cadherin"/>
</dbReference>
<keyword evidence="2" id="KW-0677">Repeat</keyword>
<evidence type="ECO:0000256" key="2">
    <source>
        <dbReference type="ARBA" id="ARBA00022737"/>
    </source>
</evidence>
<dbReference type="InterPro" id="IPR015919">
    <property type="entry name" value="Cadherin-like_sf"/>
</dbReference>
<dbReference type="Gene3D" id="2.60.40.60">
    <property type="entry name" value="Cadherins"/>
    <property type="match status" value="5"/>
</dbReference>
<dbReference type="SMART" id="SM00112">
    <property type="entry name" value="CA"/>
    <property type="match status" value="4"/>
</dbReference>